<evidence type="ECO:0000259" key="12">
    <source>
        <dbReference type="PROSITE" id="PS51721"/>
    </source>
</evidence>
<feature type="binding site" evidence="10">
    <location>
        <position position="291"/>
    </location>
    <ligand>
        <name>Zn(2+)</name>
        <dbReference type="ChEBI" id="CHEBI:29105"/>
    </ligand>
</feature>
<evidence type="ECO:0000256" key="9">
    <source>
        <dbReference type="ARBA" id="ARBA00023134"/>
    </source>
</evidence>
<keyword evidence="5 10" id="KW-0547">Nucleotide-binding</keyword>
<dbReference type="PROSITE" id="PS51721">
    <property type="entry name" value="G_CP"/>
    <property type="match status" value="1"/>
</dbReference>
<feature type="binding site" evidence="10">
    <location>
        <position position="298"/>
    </location>
    <ligand>
        <name>Zn(2+)</name>
        <dbReference type="ChEBI" id="CHEBI:29105"/>
    </ligand>
</feature>
<comment type="function">
    <text evidence="10">One of several proteins that assist in the late maturation steps of the functional core of the 30S ribosomal subunit. Helps release RbfA from mature subunits. May play a role in the assembly of ribosomal proteins into the subunit. Circularly permuted GTPase that catalyzes slow GTP hydrolysis, GTPase activity is stimulated by the 30S ribosomal subunit.</text>
</comment>
<organism evidence="13 14">
    <name type="scientific">Janthinobacterium lividum</name>
    <dbReference type="NCBI Taxonomy" id="29581"/>
    <lineage>
        <taxon>Bacteria</taxon>
        <taxon>Pseudomonadati</taxon>
        <taxon>Pseudomonadota</taxon>
        <taxon>Betaproteobacteria</taxon>
        <taxon>Burkholderiales</taxon>
        <taxon>Oxalobacteraceae</taxon>
        <taxon>Janthinobacterium</taxon>
    </lineage>
</organism>
<evidence type="ECO:0000256" key="5">
    <source>
        <dbReference type="ARBA" id="ARBA00022741"/>
    </source>
</evidence>
<comment type="caution">
    <text evidence="13">The sequence shown here is derived from an EMBL/GenBank/DDBJ whole genome shotgun (WGS) entry which is preliminary data.</text>
</comment>
<name>A0A1S1U3U6_9BURK</name>
<proteinExistence type="inferred from homology"/>
<dbReference type="InterPro" id="IPR027417">
    <property type="entry name" value="P-loop_NTPase"/>
</dbReference>
<keyword evidence="7 10" id="KW-0862">Zinc</keyword>
<dbReference type="InterPro" id="IPR004881">
    <property type="entry name" value="Ribosome_biogen_GTPase_RsgA"/>
</dbReference>
<gene>
    <name evidence="10" type="primary">rsgA</name>
    <name evidence="13" type="ORF">AKG95_27550</name>
</gene>
<evidence type="ECO:0000313" key="14">
    <source>
        <dbReference type="Proteomes" id="UP000179840"/>
    </source>
</evidence>
<dbReference type="AlphaFoldDB" id="A0A1S1U3U6"/>
<feature type="binding site" evidence="10">
    <location>
        <begin position="158"/>
        <end position="161"/>
    </location>
    <ligand>
        <name>GTP</name>
        <dbReference type="ChEBI" id="CHEBI:37565"/>
    </ligand>
</feature>
<dbReference type="NCBIfam" id="TIGR00157">
    <property type="entry name" value="ribosome small subunit-dependent GTPase A"/>
    <property type="match status" value="1"/>
</dbReference>
<evidence type="ECO:0000256" key="10">
    <source>
        <dbReference type="HAMAP-Rule" id="MF_01820"/>
    </source>
</evidence>
<comment type="cofactor">
    <cofactor evidence="10">
        <name>Zn(2+)</name>
        <dbReference type="ChEBI" id="CHEBI:29105"/>
    </cofactor>
    <text evidence="10">Binds 1 zinc ion per subunit.</text>
</comment>
<keyword evidence="9 10" id="KW-0342">GTP-binding</keyword>
<evidence type="ECO:0000256" key="2">
    <source>
        <dbReference type="ARBA" id="ARBA00022517"/>
    </source>
</evidence>
<evidence type="ECO:0000256" key="3">
    <source>
        <dbReference type="ARBA" id="ARBA00022723"/>
    </source>
</evidence>
<dbReference type="GO" id="GO:0003924">
    <property type="term" value="F:GTPase activity"/>
    <property type="evidence" value="ECO:0007669"/>
    <property type="project" value="UniProtKB-UniRule"/>
</dbReference>
<dbReference type="EMBL" id="LFKP01000014">
    <property type="protein sequence ID" value="OHV94301.1"/>
    <property type="molecule type" value="Genomic_DNA"/>
</dbReference>
<comment type="subcellular location">
    <subcellularLocation>
        <location evidence="10">Cytoplasm</location>
    </subcellularLocation>
</comment>
<dbReference type="InterPro" id="IPR030378">
    <property type="entry name" value="G_CP_dom"/>
</dbReference>
<dbReference type="HAMAP" id="MF_01820">
    <property type="entry name" value="GTPase_RsgA"/>
    <property type="match status" value="1"/>
</dbReference>
<dbReference type="Pfam" id="PF03193">
    <property type="entry name" value="RsgA_GTPase"/>
    <property type="match status" value="1"/>
</dbReference>
<dbReference type="Proteomes" id="UP000179840">
    <property type="component" value="Unassembled WGS sequence"/>
</dbReference>
<evidence type="ECO:0000259" key="11">
    <source>
        <dbReference type="PROSITE" id="PS50936"/>
    </source>
</evidence>
<dbReference type="GO" id="GO:0005525">
    <property type="term" value="F:GTP binding"/>
    <property type="evidence" value="ECO:0007669"/>
    <property type="project" value="UniProtKB-UniRule"/>
</dbReference>
<protein>
    <recommendedName>
        <fullName evidence="10">Small ribosomal subunit biogenesis GTPase RsgA</fullName>
        <ecNumber evidence="10">3.6.1.-</ecNumber>
    </recommendedName>
</protein>
<evidence type="ECO:0000256" key="4">
    <source>
        <dbReference type="ARBA" id="ARBA00022730"/>
    </source>
</evidence>
<dbReference type="Gene3D" id="3.40.50.300">
    <property type="entry name" value="P-loop containing nucleotide triphosphate hydrolases"/>
    <property type="match status" value="1"/>
</dbReference>
<comment type="subunit">
    <text evidence="10">Monomer. Associates with 30S ribosomal subunit, binds 16S rRNA.</text>
</comment>
<feature type="domain" description="CP-type G" evidence="12">
    <location>
        <begin position="109"/>
        <end position="268"/>
    </location>
</feature>
<dbReference type="PANTHER" id="PTHR32120:SF10">
    <property type="entry name" value="SMALL RIBOSOMAL SUBUNIT BIOGENESIS GTPASE RSGA"/>
    <property type="match status" value="1"/>
</dbReference>
<accession>A0A1S1U3U6</accession>
<feature type="binding site" evidence="10">
    <location>
        <position position="296"/>
    </location>
    <ligand>
        <name>Zn(2+)</name>
        <dbReference type="ChEBI" id="CHEBI:29105"/>
    </ligand>
</feature>
<reference evidence="13 14" key="1">
    <citation type="submission" date="2015-06" db="EMBL/GenBank/DDBJ databases">
        <title>Draft genome sequencing of a biphenyl-degrading bacterium, Janthinobacterium lividum MEG1.</title>
        <authorList>
            <person name="Shimodaira J."/>
            <person name="Hatta T."/>
        </authorList>
    </citation>
    <scope>NUCLEOTIDE SEQUENCE [LARGE SCALE GENOMIC DNA]</scope>
    <source>
        <strain evidence="13 14">MEG1</strain>
    </source>
</reference>
<evidence type="ECO:0000256" key="7">
    <source>
        <dbReference type="ARBA" id="ARBA00022833"/>
    </source>
</evidence>
<keyword evidence="1 10" id="KW-0963">Cytoplasm</keyword>
<dbReference type="InterPro" id="IPR010914">
    <property type="entry name" value="RsgA_GTPase_dom"/>
</dbReference>
<feature type="domain" description="EngC GTPase" evidence="11">
    <location>
        <begin position="119"/>
        <end position="266"/>
    </location>
</feature>
<dbReference type="EC" id="3.6.1.-" evidence="10"/>
<feature type="binding site" evidence="10">
    <location>
        <position position="304"/>
    </location>
    <ligand>
        <name>Zn(2+)</name>
        <dbReference type="ChEBI" id="CHEBI:29105"/>
    </ligand>
</feature>
<dbReference type="GO" id="GO:0005737">
    <property type="term" value="C:cytoplasm"/>
    <property type="evidence" value="ECO:0007669"/>
    <property type="project" value="UniProtKB-SubCell"/>
</dbReference>
<dbReference type="GO" id="GO:0042274">
    <property type="term" value="P:ribosomal small subunit biogenesis"/>
    <property type="evidence" value="ECO:0007669"/>
    <property type="project" value="UniProtKB-UniRule"/>
</dbReference>
<dbReference type="SUPFAM" id="SSF52540">
    <property type="entry name" value="P-loop containing nucleoside triphosphate hydrolases"/>
    <property type="match status" value="1"/>
</dbReference>
<dbReference type="Gene3D" id="1.10.40.50">
    <property type="entry name" value="Probable gtpase engc, domain 3"/>
    <property type="match status" value="1"/>
</dbReference>
<evidence type="ECO:0000256" key="8">
    <source>
        <dbReference type="ARBA" id="ARBA00022884"/>
    </source>
</evidence>
<evidence type="ECO:0000256" key="1">
    <source>
        <dbReference type="ARBA" id="ARBA00022490"/>
    </source>
</evidence>
<dbReference type="GO" id="GO:0046872">
    <property type="term" value="F:metal ion binding"/>
    <property type="evidence" value="ECO:0007669"/>
    <property type="project" value="UniProtKB-KW"/>
</dbReference>
<dbReference type="PANTHER" id="PTHR32120">
    <property type="entry name" value="SMALL RIBOSOMAL SUBUNIT BIOGENESIS GTPASE RSGA"/>
    <property type="match status" value="1"/>
</dbReference>
<comment type="similarity">
    <text evidence="10">Belongs to the TRAFAC class YlqF/YawG GTPase family. RsgA subfamily.</text>
</comment>
<dbReference type="PROSITE" id="PS50936">
    <property type="entry name" value="ENGC_GTPASE"/>
    <property type="match status" value="1"/>
</dbReference>
<keyword evidence="4 10" id="KW-0699">rRNA-binding</keyword>
<evidence type="ECO:0000256" key="6">
    <source>
        <dbReference type="ARBA" id="ARBA00022801"/>
    </source>
</evidence>
<dbReference type="CDD" id="cd01854">
    <property type="entry name" value="YjeQ_EngC"/>
    <property type="match status" value="1"/>
</dbReference>
<sequence>MIAFDFAQLRLIGLQQAIAGAATQLDLSSPLSSSRAQLLRVSAVHRDSIDVHDGILEHPAQILPRLLHELQALDDVLTVGDWVAAEHDAHGTLWITAHLSPVTQIARRGNDGRRQLLASNVDTALLVMGLDGDFNPRRLERYLAIVLAAQVTPVVVLSKADMADDVAGKLAQLKQRLPQHVPLFAVDTRHAYDVAILAPWLGAGQTLVLLGSSGAGKSSLTNTLCMAGQATNAVRHGDGRGRHTTTARSLHLCAGGACIIDTPGLRSWRADADAQTLAATFDDIAALASTCQFRDCQHASEPGCAVRGAVDGDRLRNYHKLLRDARRGEATPLERIAARAKWKTILKAGLERGKDKRR</sequence>
<keyword evidence="8 10" id="KW-0694">RNA-binding</keyword>
<evidence type="ECO:0000313" key="13">
    <source>
        <dbReference type="EMBL" id="OHV94301.1"/>
    </source>
</evidence>
<dbReference type="RefSeq" id="WP_071080004.1">
    <property type="nucleotide sequence ID" value="NZ_LFKP01000014.1"/>
</dbReference>
<keyword evidence="2 10" id="KW-0690">Ribosome biogenesis</keyword>
<feature type="binding site" evidence="10">
    <location>
        <begin position="211"/>
        <end position="219"/>
    </location>
    <ligand>
        <name>GTP</name>
        <dbReference type="ChEBI" id="CHEBI:37565"/>
    </ligand>
</feature>
<dbReference type="GO" id="GO:0019843">
    <property type="term" value="F:rRNA binding"/>
    <property type="evidence" value="ECO:0007669"/>
    <property type="project" value="UniProtKB-KW"/>
</dbReference>
<keyword evidence="3 10" id="KW-0479">Metal-binding</keyword>
<keyword evidence="6 10" id="KW-0378">Hydrolase</keyword>